<dbReference type="Proteomes" id="UP000321805">
    <property type="component" value="Chromosome"/>
</dbReference>
<evidence type="ECO:0000256" key="10">
    <source>
        <dbReference type="ARBA" id="ARBA00023160"/>
    </source>
</evidence>
<evidence type="ECO:0000256" key="2">
    <source>
        <dbReference type="ARBA" id="ARBA00005189"/>
    </source>
</evidence>
<evidence type="ECO:0000256" key="7">
    <source>
        <dbReference type="ARBA" id="ARBA00023002"/>
    </source>
</evidence>
<evidence type="ECO:0000256" key="20">
    <source>
        <dbReference type="ARBA" id="ARBA00049559"/>
    </source>
</evidence>
<sequence>MAGPSEIFRPDLLAGRVAIVTGGGTNLGRQATAELLACGAQVVIAGRREEVLAATADELGEGCSYVSGDVRERADADRIVGGALDRHGRLDVLVNNAGGQYFVPAEAIAAKGWRAVMRLNVEGTMTMTHAVAEAAWLGRPGAGGTVINVTVSPHHGMPAMAHTGAARAAVEALTAELAERWREDGVALVAAAIGRFDTESLRKYPEIVVRQAARSVPLQRLGRMQEFAWLVAFLASPVGHGLSGTTVTLDGAADNWWGAWPPELIADDEGTVPTEARRAEPPA</sequence>
<dbReference type="GO" id="GO:0006633">
    <property type="term" value="P:fatty acid biosynthetic process"/>
    <property type="evidence" value="ECO:0007669"/>
    <property type="project" value="UniProtKB-KW"/>
</dbReference>
<comment type="catalytic activity">
    <reaction evidence="15">
        <text>(2E)-dodecenoyl-CoA + NADPH + H(+) = dodecanoyl-CoA + NADP(+)</text>
        <dbReference type="Rhea" id="RHEA:44964"/>
        <dbReference type="ChEBI" id="CHEBI:15378"/>
        <dbReference type="ChEBI" id="CHEBI:57330"/>
        <dbReference type="ChEBI" id="CHEBI:57375"/>
        <dbReference type="ChEBI" id="CHEBI:57783"/>
        <dbReference type="ChEBI" id="CHEBI:58349"/>
    </reaction>
    <physiologicalReaction direction="left-to-right" evidence="15">
        <dbReference type="Rhea" id="RHEA:44965"/>
    </physiologicalReaction>
</comment>
<comment type="catalytic activity">
    <reaction evidence="19">
        <text>(2E)-decenoyl-CoA + NADPH + H(+) = decanoyl-CoA + NADP(+)</text>
        <dbReference type="Rhea" id="RHEA:44960"/>
        <dbReference type="ChEBI" id="CHEBI:15378"/>
        <dbReference type="ChEBI" id="CHEBI:57783"/>
        <dbReference type="ChEBI" id="CHEBI:58349"/>
        <dbReference type="ChEBI" id="CHEBI:61406"/>
        <dbReference type="ChEBI" id="CHEBI:61430"/>
    </reaction>
    <physiologicalReaction direction="left-to-right" evidence="19">
        <dbReference type="Rhea" id="RHEA:44961"/>
    </physiologicalReaction>
</comment>
<evidence type="ECO:0000256" key="4">
    <source>
        <dbReference type="ARBA" id="ARBA00022553"/>
    </source>
</evidence>
<dbReference type="KEGG" id="bsol:FSW04_11865"/>
<name>A0A5B8UCG7_9ACTN</name>
<reference evidence="23 24" key="1">
    <citation type="journal article" date="2018" name="J. Microbiol.">
        <title>Baekduia soli gen. nov., sp. nov., a novel bacterium isolated from the soil of Baekdu Mountain and proposal of a novel family name, Baekduiaceae fam. nov.</title>
        <authorList>
            <person name="An D.S."/>
            <person name="Siddiqi M.Z."/>
            <person name="Kim K.H."/>
            <person name="Yu H.S."/>
            <person name="Im W.T."/>
        </authorList>
    </citation>
    <scope>NUCLEOTIDE SEQUENCE [LARGE SCALE GENOMIC DNA]</scope>
    <source>
        <strain evidence="23 24">BR7-21</strain>
    </source>
</reference>
<dbReference type="OrthoDB" id="517007at2"/>
<evidence type="ECO:0000256" key="11">
    <source>
        <dbReference type="ARBA" id="ARBA00037124"/>
    </source>
</evidence>
<dbReference type="SMART" id="SM00822">
    <property type="entry name" value="PKS_KR"/>
    <property type="match status" value="1"/>
</dbReference>
<feature type="domain" description="Ketoreductase" evidence="22">
    <location>
        <begin position="16"/>
        <end position="199"/>
    </location>
</feature>
<keyword evidence="6" id="KW-0521">NADP</keyword>
<dbReference type="InterPro" id="IPR057326">
    <property type="entry name" value="KR_dom"/>
</dbReference>
<keyword evidence="3" id="KW-0444">Lipid biosynthesis</keyword>
<evidence type="ECO:0000313" key="24">
    <source>
        <dbReference type="Proteomes" id="UP000321805"/>
    </source>
</evidence>
<organism evidence="23 24">
    <name type="scientific">Baekduia soli</name>
    <dbReference type="NCBI Taxonomy" id="496014"/>
    <lineage>
        <taxon>Bacteria</taxon>
        <taxon>Bacillati</taxon>
        <taxon>Actinomycetota</taxon>
        <taxon>Thermoleophilia</taxon>
        <taxon>Solirubrobacterales</taxon>
        <taxon>Baekduiaceae</taxon>
        <taxon>Baekduia</taxon>
    </lineage>
</organism>
<accession>A0A5B8UCG7</accession>
<comment type="function">
    <text evidence="11">Participates in chain elongation of fatty acids. Catalyzes the reduction of trans-2-enoyl-CoAs of varying chain lengths from 6:1 to 16:1, having maximum activity with 10:1 CoA. Has no 2,4-dienoyl-CoA reductase activity.</text>
</comment>
<evidence type="ECO:0000256" key="3">
    <source>
        <dbReference type="ARBA" id="ARBA00022516"/>
    </source>
</evidence>
<dbReference type="PANTHER" id="PTHR24317">
    <property type="entry name" value="PEROXISOMAL TRANS-2-ENOYL-COA REDUCTASE"/>
    <property type="match status" value="1"/>
</dbReference>
<protein>
    <recommendedName>
        <fullName evidence="14">Peroxisomal trans-2-enoyl-CoA reductase</fullName>
        <ecNumber evidence="13">1.3.1.38</ecNumber>
    </recommendedName>
</protein>
<evidence type="ECO:0000256" key="15">
    <source>
        <dbReference type="ARBA" id="ARBA00047570"/>
    </source>
</evidence>
<dbReference type="InterPro" id="IPR002347">
    <property type="entry name" value="SDR_fam"/>
</dbReference>
<comment type="subcellular location">
    <subcellularLocation>
        <location evidence="1">Peroxisome</location>
    </subcellularLocation>
</comment>
<keyword evidence="10" id="KW-0275">Fatty acid biosynthesis</keyword>
<evidence type="ECO:0000256" key="6">
    <source>
        <dbReference type="ARBA" id="ARBA00022857"/>
    </source>
</evidence>
<dbReference type="InterPro" id="IPR036291">
    <property type="entry name" value="NAD(P)-bd_dom_sf"/>
</dbReference>
<dbReference type="PRINTS" id="PR00081">
    <property type="entry name" value="GDHRDH"/>
</dbReference>
<proteinExistence type="inferred from homology"/>
<keyword evidence="4" id="KW-0597">Phosphoprotein</keyword>
<keyword evidence="8" id="KW-0443">Lipid metabolism</keyword>
<keyword evidence="24" id="KW-1185">Reference proteome</keyword>
<evidence type="ECO:0000256" key="14">
    <source>
        <dbReference type="ARBA" id="ARBA00041063"/>
    </source>
</evidence>
<evidence type="ECO:0000256" key="21">
    <source>
        <dbReference type="RuleBase" id="RU000363"/>
    </source>
</evidence>
<keyword evidence="7" id="KW-0560">Oxidoreductase</keyword>
<keyword evidence="5" id="KW-0276">Fatty acid metabolism</keyword>
<evidence type="ECO:0000256" key="1">
    <source>
        <dbReference type="ARBA" id="ARBA00004275"/>
    </source>
</evidence>
<comment type="similarity">
    <text evidence="21">Belongs to the short-chain dehydrogenases/reductases (SDR) family.</text>
</comment>
<comment type="pathway">
    <text evidence="2">Lipid metabolism.</text>
</comment>
<dbReference type="PANTHER" id="PTHR24317:SF7">
    <property type="entry name" value="PEROXISOMAL TRANS-2-ENOYL-COA REDUCTASE"/>
    <property type="match status" value="1"/>
</dbReference>
<comment type="subunit">
    <text evidence="12">Interacts with PEX5, probably required to target it into peroxisomes.</text>
</comment>
<dbReference type="GO" id="GO:0019166">
    <property type="term" value="F:trans-2-enoyl-CoA reductase (NADPH) activity"/>
    <property type="evidence" value="ECO:0007669"/>
    <property type="project" value="UniProtKB-EC"/>
</dbReference>
<evidence type="ECO:0000256" key="9">
    <source>
        <dbReference type="ARBA" id="ARBA00023140"/>
    </source>
</evidence>
<comment type="catalytic activity">
    <reaction evidence="16">
        <text>(2E)-tetradecenoyl-CoA + NADPH + H(+) = tetradecanoyl-CoA + NADP(+)</text>
        <dbReference type="Rhea" id="RHEA:44968"/>
        <dbReference type="ChEBI" id="CHEBI:15378"/>
        <dbReference type="ChEBI" id="CHEBI:57385"/>
        <dbReference type="ChEBI" id="CHEBI:57783"/>
        <dbReference type="ChEBI" id="CHEBI:58349"/>
        <dbReference type="ChEBI" id="CHEBI:61405"/>
    </reaction>
    <physiologicalReaction direction="left-to-right" evidence="16">
        <dbReference type="Rhea" id="RHEA:44969"/>
    </physiologicalReaction>
</comment>
<evidence type="ECO:0000256" key="5">
    <source>
        <dbReference type="ARBA" id="ARBA00022832"/>
    </source>
</evidence>
<comment type="catalytic activity">
    <reaction evidence="18">
        <text>a (2E)-enoyl-CoA + NADPH + H(+) = a 2,3-saturated acyl-CoA + NADP(+)</text>
        <dbReference type="Rhea" id="RHEA:33763"/>
        <dbReference type="ChEBI" id="CHEBI:15378"/>
        <dbReference type="ChEBI" id="CHEBI:57783"/>
        <dbReference type="ChEBI" id="CHEBI:58349"/>
        <dbReference type="ChEBI" id="CHEBI:58856"/>
        <dbReference type="ChEBI" id="CHEBI:65111"/>
        <dbReference type="EC" id="1.3.1.38"/>
    </reaction>
    <physiologicalReaction direction="left-to-right" evidence="18">
        <dbReference type="Rhea" id="RHEA:33764"/>
    </physiologicalReaction>
</comment>
<comment type="catalytic activity">
    <reaction evidence="17">
        <text>(2E)-hexenoyl-CoA + NADPH + H(+) = hexanoyl-CoA + NADP(+)</text>
        <dbReference type="Rhea" id="RHEA:44956"/>
        <dbReference type="ChEBI" id="CHEBI:15378"/>
        <dbReference type="ChEBI" id="CHEBI:57783"/>
        <dbReference type="ChEBI" id="CHEBI:58349"/>
        <dbReference type="ChEBI" id="CHEBI:62077"/>
        <dbReference type="ChEBI" id="CHEBI:62620"/>
    </reaction>
    <physiologicalReaction direction="left-to-right" evidence="17">
        <dbReference type="Rhea" id="RHEA:44957"/>
    </physiologicalReaction>
</comment>
<dbReference type="PRINTS" id="PR00080">
    <property type="entry name" value="SDRFAMILY"/>
</dbReference>
<evidence type="ECO:0000313" key="23">
    <source>
        <dbReference type="EMBL" id="QEC50745.1"/>
    </source>
</evidence>
<evidence type="ECO:0000256" key="19">
    <source>
        <dbReference type="ARBA" id="ARBA00049386"/>
    </source>
</evidence>
<dbReference type="AlphaFoldDB" id="A0A5B8UCG7"/>
<evidence type="ECO:0000256" key="16">
    <source>
        <dbReference type="ARBA" id="ARBA00048686"/>
    </source>
</evidence>
<evidence type="ECO:0000256" key="17">
    <source>
        <dbReference type="ARBA" id="ARBA00049108"/>
    </source>
</evidence>
<evidence type="ECO:0000256" key="12">
    <source>
        <dbReference type="ARBA" id="ARBA00038622"/>
    </source>
</evidence>
<evidence type="ECO:0000256" key="8">
    <source>
        <dbReference type="ARBA" id="ARBA00023098"/>
    </source>
</evidence>
<dbReference type="EC" id="1.3.1.38" evidence="13"/>
<evidence type="ECO:0000256" key="13">
    <source>
        <dbReference type="ARBA" id="ARBA00038849"/>
    </source>
</evidence>
<dbReference type="EMBL" id="CP042430">
    <property type="protein sequence ID" value="QEC50745.1"/>
    <property type="molecule type" value="Genomic_DNA"/>
</dbReference>
<gene>
    <name evidence="23" type="ORF">FSW04_11865</name>
</gene>
<evidence type="ECO:0000256" key="18">
    <source>
        <dbReference type="ARBA" id="ARBA00049251"/>
    </source>
</evidence>
<dbReference type="Gene3D" id="3.40.50.720">
    <property type="entry name" value="NAD(P)-binding Rossmann-like Domain"/>
    <property type="match status" value="1"/>
</dbReference>
<comment type="catalytic activity">
    <reaction evidence="20">
        <text>(2E)-octenoyl-CoA + NADPH + H(+) = octanoyl-CoA + NADP(+)</text>
        <dbReference type="Rhea" id="RHEA:44952"/>
        <dbReference type="ChEBI" id="CHEBI:15378"/>
        <dbReference type="ChEBI" id="CHEBI:57386"/>
        <dbReference type="ChEBI" id="CHEBI:57783"/>
        <dbReference type="ChEBI" id="CHEBI:58349"/>
        <dbReference type="ChEBI" id="CHEBI:62242"/>
    </reaction>
    <physiologicalReaction direction="left-to-right" evidence="20">
        <dbReference type="Rhea" id="RHEA:44953"/>
    </physiologicalReaction>
</comment>
<dbReference type="InterPro" id="IPR052388">
    <property type="entry name" value="Peroxisomal_t2-enoyl-CoA_red"/>
</dbReference>
<dbReference type="Pfam" id="PF00106">
    <property type="entry name" value="adh_short"/>
    <property type="match status" value="1"/>
</dbReference>
<evidence type="ECO:0000259" key="22">
    <source>
        <dbReference type="SMART" id="SM00822"/>
    </source>
</evidence>
<keyword evidence="9" id="KW-0576">Peroxisome</keyword>
<dbReference type="SUPFAM" id="SSF51735">
    <property type="entry name" value="NAD(P)-binding Rossmann-fold domains"/>
    <property type="match status" value="1"/>
</dbReference>